<sequence>MADSNDTAPRHGLGAQLWGAVKDALIDEDPVAAARRAKLQGTRTPADKPAAPDAAPAAMSPMAQALMAQVLSKATAYTALTDKLAPLEAIVLDERTRYQAAYALIKSSRSVEQVVQAIAMQHVPALEAEAARFGAQLEDKERQEIGARSQELQTLTTHIEAAAQQVATLRADTAARIQQIEAAVARDRERQAQLTQEIDGKRHELAGVQRQFDAAAKSVAQALDAAKATVLRHLG</sequence>
<organism evidence="2 3">
    <name type="scientific">Scleromatobacter humisilvae</name>
    <dbReference type="NCBI Taxonomy" id="2897159"/>
    <lineage>
        <taxon>Bacteria</taxon>
        <taxon>Pseudomonadati</taxon>
        <taxon>Pseudomonadota</taxon>
        <taxon>Betaproteobacteria</taxon>
        <taxon>Burkholderiales</taxon>
        <taxon>Sphaerotilaceae</taxon>
        <taxon>Scleromatobacter</taxon>
    </lineage>
</organism>
<evidence type="ECO:0000256" key="1">
    <source>
        <dbReference type="SAM" id="Coils"/>
    </source>
</evidence>
<protein>
    <submittedName>
        <fullName evidence="2">Uncharacterized protein</fullName>
    </submittedName>
</protein>
<dbReference type="EMBL" id="JAJLJH010000010">
    <property type="protein sequence ID" value="MCK9688883.1"/>
    <property type="molecule type" value="Genomic_DNA"/>
</dbReference>
<evidence type="ECO:0000313" key="3">
    <source>
        <dbReference type="Proteomes" id="UP001139353"/>
    </source>
</evidence>
<gene>
    <name evidence="2" type="ORF">LPC04_24475</name>
</gene>
<name>A0A9X1YMG9_9BURK</name>
<dbReference type="RefSeq" id="WP_275684921.1">
    <property type="nucleotide sequence ID" value="NZ_JAJLJH010000010.1"/>
</dbReference>
<accession>A0A9X1YMG9</accession>
<keyword evidence="1" id="KW-0175">Coiled coil</keyword>
<reference evidence="2" key="1">
    <citation type="submission" date="2021-11" db="EMBL/GenBank/DDBJ databases">
        <title>BS-T2-15 a new species belonging to the Comamonadaceae family isolated from the soil of a French oak forest.</title>
        <authorList>
            <person name="Mieszkin S."/>
            <person name="Alain K."/>
        </authorList>
    </citation>
    <scope>NUCLEOTIDE SEQUENCE</scope>
    <source>
        <strain evidence="2">BS-T2-15</strain>
    </source>
</reference>
<evidence type="ECO:0000313" key="2">
    <source>
        <dbReference type="EMBL" id="MCK9688883.1"/>
    </source>
</evidence>
<comment type="caution">
    <text evidence="2">The sequence shown here is derived from an EMBL/GenBank/DDBJ whole genome shotgun (WGS) entry which is preliminary data.</text>
</comment>
<keyword evidence="3" id="KW-1185">Reference proteome</keyword>
<dbReference type="AlphaFoldDB" id="A0A9X1YMG9"/>
<dbReference type="Proteomes" id="UP001139353">
    <property type="component" value="Unassembled WGS sequence"/>
</dbReference>
<proteinExistence type="predicted"/>
<feature type="coiled-coil region" evidence="1">
    <location>
        <begin position="123"/>
        <end position="211"/>
    </location>
</feature>